<dbReference type="Proteomes" id="UP000514509">
    <property type="component" value="Chromosome"/>
</dbReference>
<evidence type="ECO:0008006" key="3">
    <source>
        <dbReference type="Google" id="ProtNLM"/>
    </source>
</evidence>
<proteinExistence type="predicted"/>
<reference evidence="1 2" key="1">
    <citation type="submission" date="2020-06" db="EMBL/GenBank/DDBJ databases">
        <authorList>
            <person name="Hwang Y.J."/>
        </authorList>
    </citation>
    <scope>NUCLEOTIDE SEQUENCE [LARGE SCALE GENOMIC DNA]</scope>
    <source>
        <strain evidence="1 2">KUDC8001</strain>
    </source>
</reference>
<dbReference type="KEGG" id="add:HUW48_05705"/>
<organism evidence="1 2">
    <name type="scientific">Adhaeribacter radiodurans</name>
    <dbReference type="NCBI Taxonomy" id="2745197"/>
    <lineage>
        <taxon>Bacteria</taxon>
        <taxon>Pseudomonadati</taxon>
        <taxon>Bacteroidota</taxon>
        <taxon>Cytophagia</taxon>
        <taxon>Cytophagales</taxon>
        <taxon>Hymenobacteraceae</taxon>
        <taxon>Adhaeribacter</taxon>
    </lineage>
</organism>
<accession>A0A7L7L440</accession>
<dbReference type="AlphaFoldDB" id="A0A7L7L440"/>
<keyword evidence="2" id="KW-1185">Reference proteome</keyword>
<protein>
    <recommendedName>
        <fullName evidence="3">Glycosyltransferase</fullName>
    </recommendedName>
</protein>
<sequence length="301" mass="35534">MDKKLEKIKVGFCVAYDWEMLKYSIPPVYKEADVICLSIDSNHRSWSGEPYAWDEDSFRKLIAELDPMGKITIYEDQFYLPNLTPIENDTRQRNRMADFLGKEDGWHIQIDSDEFFIDFEGFAAFLKQFKSDRKVNIRCPLINLYKILPGGVLWVKPNSFEEIEYANIATKYPYYESARINGYFNVIANFPIIHQSWARSSEEMWRKLNSWGHSKDFDVSRYYNLWKNANSRNYKTYKNIHYLTGETWPSLELQSKVNSIQEAILLNNNDFPLPITDWNLKKANSIWLSRIKSALRIPSGR</sequence>
<evidence type="ECO:0000313" key="2">
    <source>
        <dbReference type="Proteomes" id="UP000514509"/>
    </source>
</evidence>
<reference evidence="1 2" key="2">
    <citation type="submission" date="2020-08" db="EMBL/GenBank/DDBJ databases">
        <title>Adhaeribacter dokdonensis sp. nov., isolated from the rhizosphere of Elymus tsukushiensis, a plant native to the Dokdo Islands, Republic of Korea.</title>
        <authorList>
            <person name="Ghim S.Y."/>
        </authorList>
    </citation>
    <scope>NUCLEOTIDE SEQUENCE [LARGE SCALE GENOMIC DNA]</scope>
    <source>
        <strain evidence="1 2">KUDC8001</strain>
    </source>
</reference>
<dbReference type="RefSeq" id="WP_182414761.1">
    <property type="nucleotide sequence ID" value="NZ_CP055153.1"/>
</dbReference>
<evidence type="ECO:0000313" key="1">
    <source>
        <dbReference type="EMBL" id="QMU27566.1"/>
    </source>
</evidence>
<dbReference type="EMBL" id="CP055153">
    <property type="protein sequence ID" value="QMU27566.1"/>
    <property type="molecule type" value="Genomic_DNA"/>
</dbReference>
<name>A0A7L7L440_9BACT</name>
<gene>
    <name evidence="1" type="ORF">HUW48_05705</name>
</gene>